<evidence type="ECO:0000256" key="2">
    <source>
        <dbReference type="ARBA" id="ARBA00022525"/>
    </source>
</evidence>
<dbReference type="Proteomes" id="UP000002852">
    <property type="component" value="Unassembled WGS sequence"/>
</dbReference>
<organism evidence="6 7">
    <name type="scientific">Xiphophorus maculatus</name>
    <name type="common">Southern platyfish</name>
    <name type="synonym">Platypoecilus maculatus</name>
    <dbReference type="NCBI Taxonomy" id="8083"/>
    <lineage>
        <taxon>Eukaryota</taxon>
        <taxon>Metazoa</taxon>
        <taxon>Chordata</taxon>
        <taxon>Craniata</taxon>
        <taxon>Vertebrata</taxon>
        <taxon>Euteleostomi</taxon>
        <taxon>Actinopterygii</taxon>
        <taxon>Neopterygii</taxon>
        <taxon>Teleostei</taxon>
        <taxon>Neoteleostei</taxon>
        <taxon>Acanthomorphata</taxon>
        <taxon>Ovalentaria</taxon>
        <taxon>Atherinomorphae</taxon>
        <taxon>Cyprinodontiformes</taxon>
        <taxon>Poeciliidae</taxon>
        <taxon>Poeciliinae</taxon>
        <taxon>Xiphophorus</taxon>
    </lineage>
</organism>
<accession>A0A3B5QCJ7</accession>
<evidence type="ECO:0000256" key="3">
    <source>
        <dbReference type="ARBA" id="ARBA00022729"/>
    </source>
</evidence>
<proteinExistence type="predicted"/>
<reference evidence="7" key="2">
    <citation type="journal article" date="2013" name="Nat. Genet.">
        <title>The genome of the platyfish, Xiphophorus maculatus, provides insights into evolutionary adaptation and several complex traits.</title>
        <authorList>
            <person name="Schartl M."/>
            <person name="Walter R.B."/>
            <person name="Shen Y."/>
            <person name="Garcia T."/>
            <person name="Catchen J."/>
            <person name="Amores A."/>
            <person name="Braasch I."/>
            <person name="Chalopin D."/>
            <person name="Volff J.N."/>
            <person name="Lesch K.P."/>
            <person name="Bisazza A."/>
            <person name="Minx P."/>
            <person name="Hillier L."/>
            <person name="Wilson R.K."/>
            <person name="Fuerstenberg S."/>
            <person name="Boore J."/>
            <person name="Searle S."/>
            <person name="Postlethwait J.H."/>
            <person name="Warren W.C."/>
        </authorList>
    </citation>
    <scope>NUCLEOTIDE SEQUENCE [LARGE SCALE GENOMIC DNA]</scope>
    <source>
        <strain evidence="7">JP 163 A</strain>
    </source>
</reference>
<dbReference type="OMA" id="CQACRSP"/>
<dbReference type="Pfam" id="PF00090">
    <property type="entry name" value="TSP_1"/>
    <property type="match status" value="7"/>
</dbReference>
<evidence type="ECO:0000313" key="6">
    <source>
        <dbReference type="Ensembl" id="ENSXMAP00000029364.1"/>
    </source>
</evidence>
<dbReference type="FunFam" id="2.20.100.10:FF:000001">
    <property type="entry name" value="semaphorin-5A isoform X1"/>
    <property type="match status" value="4"/>
</dbReference>
<evidence type="ECO:0000256" key="5">
    <source>
        <dbReference type="ARBA" id="ARBA00023157"/>
    </source>
</evidence>
<dbReference type="PRINTS" id="PR01705">
    <property type="entry name" value="TSP1REPEAT"/>
</dbReference>
<dbReference type="Ensembl" id="ENSXMAT00000029521.1">
    <property type="protein sequence ID" value="ENSXMAP00000029364.1"/>
    <property type="gene ID" value="ENSXMAG00000003817.2"/>
</dbReference>
<dbReference type="GeneTree" id="ENSGT00440000038972"/>
<sequence>MMTNVDQRLIQTDFGSAEGQRGRTRIRTSFREKESEALILSRISRMKETFRFLVVLVPLLVSVERSECVRCFGSFDLTTGECSEDLGDVDEDDCCQNSQYGYEAEDGSCHSCGPPTWSPWTSWSFCNVLCGEGVKQKSRKCHGIGKAECENPLDTLQTDVCSGTCCNDKGWGLWNPWTPCSVTCGGTGTRTRQRVCSSPPECRSACIGPEEEKESCEASNRCPVHGSWSSWEAWSQCSGSCITDQNMPTKVRQRTCSNPAPSTDTVPPGNNCPGDALETQDCSELPNCPVDGNWGFWFPPAPCSVSCGEGLQLSFRRCDNPSPKYGGKYCEGPSTQSSVCNRPCPFHGVWSGWSNWGDCSSSCIPPGGASLRTRHRSCSNPAPSLNPPGNACQGDNSQTEHCNHLPQCPVDGNWGPWSAFTPCPVTCGVALQVSERRCNNPAPNHGGRPCPGNDKQTKLCSTQVHCPVDGVWAEWSAWGACTFAFGGRDIRCKTTGGKQTRSRTCLHRAHNGSICTDGKLTDTQVCYNVDKCYLKGSWDGWEPWSLCKPPCGVSSKRRRFRICKPDYSEYNPTIGRQREPAHFHGKPNADCGALPDGEKKYEIEDCLNVPSCT</sequence>
<dbReference type="InParanoid" id="A0A3B5QCJ7"/>
<dbReference type="InterPro" id="IPR054019">
    <property type="entry name" value="CFP_TSR_C"/>
</dbReference>
<keyword evidence="4" id="KW-0677">Repeat</keyword>
<keyword evidence="5" id="KW-1015">Disulfide bond</keyword>
<dbReference type="FunCoup" id="A0A3B5QCJ7">
    <property type="interactions" value="342"/>
</dbReference>
<dbReference type="InterPro" id="IPR052065">
    <property type="entry name" value="Compl_asym_regulator"/>
</dbReference>
<dbReference type="Pfam" id="PF22195">
    <property type="entry name" value="TSP1_CFP_C"/>
    <property type="match status" value="1"/>
</dbReference>
<dbReference type="SUPFAM" id="SSF82895">
    <property type="entry name" value="TSP-1 type 1 repeat"/>
    <property type="match status" value="8"/>
</dbReference>
<dbReference type="SMART" id="SM00209">
    <property type="entry name" value="TSP1"/>
    <property type="match status" value="8"/>
</dbReference>
<evidence type="ECO:0000256" key="4">
    <source>
        <dbReference type="ARBA" id="ARBA00022737"/>
    </source>
</evidence>
<dbReference type="InterPro" id="IPR049536">
    <property type="entry name" value="CFP_TSR-0"/>
</dbReference>
<dbReference type="AlphaFoldDB" id="A0A3B5QCJ7"/>
<dbReference type="InterPro" id="IPR036383">
    <property type="entry name" value="TSP1_rpt_sf"/>
</dbReference>
<keyword evidence="2" id="KW-0964">Secreted</keyword>
<dbReference type="Pfam" id="PF18487">
    <property type="entry name" value="TSR"/>
    <property type="match status" value="1"/>
</dbReference>
<dbReference type="PROSITE" id="PS50092">
    <property type="entry name" value="TSP1"/>
    <property type="match status" value="8"/>
</dbReference>
<reference evidence="6" key="3">
    <citation type="submission" date="2025-08" db="UniProtKB">
        <authorList>
            <consortium name="Ensembl"/>
        </authorList>
    </citation>
    <scope>IDENTIFICATION</scope>
    <source>
        <strain evidence="6">JP 163 A</strain>
    </source>
</reference>
<dbReference type="STRING" id="8083.ENSXMAP00000029364"/>
<dbReference type="InterPro" id="IPR000884">
    <property type="entry name" value="TSP1_rpt"/>
</dbReference>
<evidence type="ECO:0000256" key="1">
    <source>
        <dbReference type="ARBA" id="ARBA00004613"/>
    </source>
</evidence>
<keyword evidence="3" id="KW-0732">Signal</keyword>
<dbReference type="Gene3D" id="2.20.100.10">
    <property type="entry name" value="Thrombospondin type-1 (TSP1) repeat"/>
    <property type="match status" value="7"/>
</dbReference>
<protein>
    <submittedName>
        <fullName evidence="6">Complement factor properdin</fullName>
    </submittedName>
</protein>
<dbReference type="PANTHER" id="PTHR22906">
    <property type="entry name" value="PROPERDIN"/>
    <property type="match status" value="1"/>
</dbReference>
<evidence type="ECO:0000313" key="7">
    <source>
        <dbReference type="Proteomes" id="UP000002852"/>
    </source>
</evidence>
<dbReference type="PANTHER" id="PTHR22906:SF43">
    <property type="entry name" value="PROPERDIN"/>
    <property type="match status" value="1"/>
</dbReference>
<reference evidence="6" key="4">
    <citation type="submission" date="2025-09" db="UniProtKB">
        <authorList>
            <consortium name="Ensembl"/>
        </authorList>
    </citation>
    <scope>IDENTIFICATION</scope>
    <source>
        <strain evidence="6">JP 163 A</strain>
    </source>
</reference>
<name>A0A3B5QCJ7_XIPMA</name>
<reference evidence="7" key="1">
    <citation type="submission" date="2012-01" db="EMBL/GenBank/DDBJ databases">
        <authorList>
            <person name="Walter R."/>
            <person name="Schartl M."/>
            <person name="Warren W."/>
        </authorList>
    </citation>
    <scope>NUCLEOTIDE SEQUENCE [LARGE SCALE GENOMIC DNA]</scope>
    <source>
        <strain evidence="7">JP 163 A</strain>
    </source>
</reference>
<comment type="subcellular location">
    <subcellularLocation>
        <location evidence="1">Secreted</location>
    </subcellularLocation>
</comment>
<keyword evidence="7" id="KW-1185">Reference proteome</keyword>